<reference evidence="2 3" key="1">
    <citation type="journal article" date="2013" name="Nature">
        <title>Insights into bilaterian evolution from three spiralian genomes.</title>
        <authorList>
            <person name="Simakov O."/>
            <person name="Marletaz F."/>
            <person name="Cho S.J."/>
            <person name="Edsinger-Gonzales E."/>
            <person name="Havlak P."/>
            <person name="Hellsten U."/>
            <person name="Kuo D.H."/>
            <person name="Larsson T."/>
            <person name="Lv J."/>
            <person name="Arendt D."/>
            <person name="Savage R."/>
            <person name="Osoegawa K."/>
            <person name="de Jong P."/>
            <person name="Grimwood J."/>
            <person name="Chapman J.A."/>
            <person name="Shapiro H."/>
            <person name="Aerts A."/>
            <person name="Otillar R.P."/>
            <person name="Terry A.Y."/>
            <person name="Boore J.L."/>
            <person name="Grigoriev I.V."/>
            <person name="Lindberg D.R."/>
            <person name="Seaver E.C."/>
            <person name="Weisblat D.A."/>
            <person name="Putnam N.H."/>
            <person name="Rokhsar D.S."/>
        </authorList>
    </citation>
    <scope>NUCLEOTIDE SEQUENCE [LARGE SCALE GENOMIC DNA]</scope>
</reference>
<accession>V4AQW9</accession>
<sequence>MVTADRVKRVVFNRGIVKEPDKSGKSYAIFAITVKRKVPDSEEETVTDVYRRYSDFHDLHMLITETISFNKHKNAERSRRDVGGTQKHLWKRPMYSKTICLKAKLKCTDLYHCSNENIEGPEINSIDVDNDDSDSDNPDV</sequence>
<dbReference type="GeneID" id="20242463"/>
<protein>
    <recommendedName>
        <fullName evidence="4">PX domain-containing protein</fullName>
    </recommendedName>
</protein>
<gene>
    <name evidence="2" type="ORF">LOTGIDRAFT_173651</name>
</gene>
<dbReference type="SUPFAM" id="SSF64268">
    <property type="entry name" value="PX domain"/>
    <property type="match status" value="1"/>
</dbReference>
<evidence type="ECO:0000313" key="3">
    <source>
        <dbReference type="Proteomes" id="UP000030746"/>
    </source>
</evidence>
<evidence type="ECO:0008006" key="4">
    <source>
        <dbReference type="Google" id="ProtNLM"/>
    </source>
</evidence>
<dbReference type="OrthoDB" id="7415582at2759"/>
<feature type="compositionally biased region" description="Acidic residues" evidence="1">
    <location>
        <begin position="128"/>
        <end position="140"/>
    </location>
</feature>
<dbReference type="Gene3D" id="3.30.1520.10">
    <property type="entry name" value="Phox-like domain"/>
    <property type="match status" value="1"/>
</dbReference>
<dbReference type="InterPro" id="IPR036871">
    <property type="entry name" value="PX_dom_sf"/>
</dbReference>
<dbReference type="EMBL" id="KB200983">
    <property type="protein sequence ID" value="ESO99642.1"/>
    <property type="molecule type" value="Genomic_DNA"/>
</dbReference>
<feature type="region of interest" description="Disordered" evidence="1">
    <location>
        <begin position="121"/>
        <end position="140"/>
    </location>
</feature>
<dbReference type="CTD" id="20242463"/>
<keyword evidence="3" id="KW-1185">Reference proteome</keyword>
<name>V4AQW9_LOTGI</name>
<dbReference type="GO" id="GO:0035091">
    <property type="term" value="F:phosphatidylinositol binding"/>
    <property type="evidence" value="ECO:0007669"/>
    <property type="project" value="InterPro"/>
</dbReference>
<proteinExistence type="predicted"/>
<evidence type="ECO:0000256" key="1">
    <source>
        <dbReference type="SAM" id="MobiDB-lite"/>
    </source>
</evidence>
<evidence type="ECO:0000313" key="2">
    <source>
        <dbReference type="EMBL" id="ESO99642.1"/>
    </source>
</evidence>
<dbReference type="AlphaFoldDB" id="V4AQW9"/>
<organism evidence="2 3">
    <name type="scientific">Lottia gigantea</name>
    <name type="common">Giant owl limpet</name>
    <dbReference type="NCBI Taxonomy" id="225164"/>
    <lineage>
        <taxon>Eukaryota</taxon>
        <taxon>Metazoa</taxon>
        <taxon>Spiralia</taxon>
        <taxon>Lophotrochozoa</taxon>
        <taxon>Mollusca</taxon>
        <taxon>Gastropoda</taxon>
        <taxon>Patellogastropoda</taxon>
        <taxon>Lottioidea</taxon>
        <taxon>Lottiidae</taxon>
        <taxon>Lottia</taxon>
    </lineage>
</organism>
<dbReference type="RefSeq" id="XP_009049672.1">
    <property type="nucleotide sequence ID" value="XM_009051424.1"/>
</dbReference>
<dbReference type="KEGG" id="lgi:LOTGIDRAFT_173651"/>
<dbReference type="HOGENOM" id="CLU_1837355_0_0_1"/>
<dbReference type="Proteomes" id="UP000030746">
    <property type="component" value="Unassembled WGS sequence"/>
</dbReference>